<dbReference type="InterPro" id="IPR027962">
    <property type="entry name" value="ERICH3"/>
</dbReference>
<keyword evidence="3" id="KW-1185">Reference proteome</keyword>
<evidence type="ECO:0000259" key="2">
    <source>
        <dbReference type="Pfam" id="PF15257"/>
    </source>
</evidence>
<sequence length="396" mass="45515">MNHPHPGFLANYNSLTDKHLSSYFSNTRIRRHLQRTGLISRSGRIISEKEYRLNTMKKDHQKYIRECLAQAIFHKVLDMERHHQVDIKRNLENLVKKERIQRLKVERSRRSAEDTNFPLSPHPPTAPKKHFGRRKLGDRGQSGHLATYPRPSTAPGNIQHPVRLQPLFSNAMTEPNLKTASSSRPKFSTCEKAHHFASGGEKGLLRPTYSMDYSTGISPYQLPIINNYVIPVPPPPPKREKNISVMKFGTSRGRRYRPTTAPNVLEQSLMKDTGKFYKPQVHTNAYVTMIYLGKNVHLCHDLFDCRDEIKIYQQHCGGENVCVYKGKVLEGDTFHFTSKRHHGFPFSLTFYLNGMQVGRLSSCCEYKHQKGTRLGGKHGHFGFVNVERSSPCYKYG</sequence>
<feature type="compositionally biased region" description="Basic residues" evidence="1">
    <location>
        <begin position="127"/>
        <end position="136"/>
    </location>
</feature>
<dbReference type="Proteomes" id="UP000694871">
    <property type="component" value="Unplaced"/>
</dbReference>
<accession>A0ABM1K7N6</accession>
<evidence type="ECO:0000313" key="4">
    <source>
        <dbReference type="RefSeq" id="XP_015269723.1"/>
    </source>
</evidence>
<organism evidence="3 4">
    <name type="scientific">Gekko japonicus</name>
    <name type="common">Schlegel's Japanese gecko</name>
    <dbReference type="NCBI Taxonomy" id="146911"/>
    <lineage>
        <taxon>Eukaryota</taxon>
        <taxon>Metazoa</taxon>
        <taxon>Chordata</taxon>
        <taxon>Craniata</taxon>
        <taxon>Vertebrata</taxon>
        <taxon>Euteleostomi</taxon>
        <taxon>Lepidosauria</taxon>
        <taxon>Squamata</taxon>
        <taxon>Bifurcata</taxon>
        <taxon>Gekkota</taxon>
        <taxon>Gekkonidae</taxon>
        <taxon>Gekkoninae</taxon>
        <taxon>Gekko</taxon>
    </lineage>
</organism>
<evidence type="ECO:0000256" key="1">
    <source>
        <dbReference type="SAM" id="MobiDB-lite"/>
    </source>
</evidence>
<protein>
    <submittedName>
        <fullName evidence="4">Glutamate-rich protein 3</fullName>
    </submittedName>
</protein>
<dbReference type="Pfam" id="PF15257">
    <property type="entry name" value="DUF4590"/>
    <property type="match status" value="1"/>
</dbReference>
<proteinExistence type="predicted"/>
<dbReference type="InterPro" id="IPR048257">
    <property type="entry name" value="DUF4590"/>
</dbReference>
<evidence type="ECO:0000313" key="3">
    <source>
        <dbReference type="Proteomes" id="UP000694871"/>
    </source>
</evidence>
<name>A0ABM1K7N6_GEKJA</name>
<dbReference type="RefSeq" id="XP_015269723.1">
    <property type="nucleotide sequence ID" value="XM_015414237.1"/>
</dbReference>
<gene>
    <name evidence="4" type="primary">ERICH3</name>
</gene>
<feature type="region of interest" description="Disordered" evidence="1">
    <location>
        <begin position="105"/>
        <end position="159"/>
    </location>
</feature>
<dbReference type="PANTHER" id="PTHR23034:SF2">
    <property type="entry name" value="GLUTAMATE-RICH PROTEIN 3"/>
    <property type="match status" value="1"/>
</dbReference>
<reference evidence="4" key="1">
    <citation type="submission" date="2025-08" db="UniProtKB">
        <authorList>
            <consortium name="RefSeq"/>
        </authorList>
    </citation>
    <scope>IDENTIFICATION</scope>
</reference>
<dbReference type="GeneID" id="107113020"/>
<dbReference type="PANTHER" id="PTHR23034">
    <property type="entry name" value="GLUTAMATE-RICH PROTEIN 3"/>
    <property type="match status" value="1"/>
</dbReference>
<feature type="domain" description="DUF4590" evidence="2">
    <location>
        <begin position="297"/>
        <end position="394"/>
    </location>
</feature>